<dbReference type="GO" id="GO:0005604">
    <property type="term" value="C:basement membrane"/>
    <property type="evidence" value="ECO:0007669"/>
    <property type="project" value="UniProtKB-SubCell"/>
</dbReference>
<sequence>NDGDRGPQGPVGASQEGIQGLPGAPGISGEKGPPGIASERLQGPPGQIGSQGSDGTRGSPGDPGSRGLSGFSQKGLPGDPGACGPTGMKGLPGITGSPGTPGITGMPGQLGSVGPSGIPGLLGPVGSRPQFFIYLLFWVTGPPGIPGDRGTSLWAMKGGPGDPGQQGLFGSRGLPGQPGNLGFDGFPGLPGLKGNVQSTMSVLLYISFRPCGIQGPPGQIKPCGSAGGFLLVTHSQTDRIPSCPQNMPSLWHGYSLLYLEGQEKSHSQDLGLAGSCLPMFSTMPFAYCTTDDVCHYANRNDKSYWLSTTAPMPRKPLIDREIEPYISRCSVCEASSVAVAVHSQDETIPLCPSRWRSLWAGYSFFMHTGAGTGGGGQSLMSPGSCLEDFHSLPFIECQGAQGTCHFFANKYSFWLAIVRSNEQFSNPAFSETLSMEQRGRISRCRVCIRNECEKEET</sequence>
<dbReference type="GeneTree" id="ENSGT00940000153991"/>
<keyword evidence="3" id="KW-0964">Secreted</keyword>
<dbReference type="InParanoid" id="A0A4W3HTT4"/>
<comment type="subcellular location">
    <subcellularLocation>
        <location evidence="2">Secreted</location>
        <location evidence="2">Extracellular space</location>
        <location evidence="2">Extracellular matrix</location>
        <location evidence="2">Basement membrane</location>
    </subcellularLocation>
</comment>
<evidence type="ECO:0000256" key="5">
    <source>
        <dbReference type="ARBA" id="ARBA00022737"/>
    </source>
</evidence>
<dbReference type="GO" id="GO:0005581">
    <property type="term" value="C:collagen trimer"/>
    <property type="evidence" value="ECO:0007669"/>
    <property type="project" value="UniProtKB-KW"/>
</dbReference>
<evidence type="ECO:0000256" key="4">
    <source>
        <dbReference type="ARBA" id="ARBA00022530"/>
    </source>
</evidence>
<evidence type="ECO:0000256" key="2">
    <source>
        <dbReference type="ARBA" id="ARBA00004302"/>
    </source>
</evidence>
<dbReference type="SMART" id="SM00111">
    <property type="entry name" value="C4"/>
    <property type="match status" value="2"/>
</dbReference>
<dbReference type="PROSITE" id="PS51403">
    <property type="entry name" value="NC1_IV"/>
    <property type="match status" value="1"/>
</dbReference>
<evidence type="ECO:0000313" key="11">
    <source>
        <dbReference type="Ensembl" id="ENSCMIP00000018730.1"/>
    </source>
</evidence>
<dbReference type="FunFam" id="2.170.240.10:FF:000001">
    <property type="entry name" value="Collagen IV alpha 1 chain"/>
    <property type="match status" value="1"/>
</dbReference>
<keyword evidence="7" id="KW-0176">Collagen</keyword>
<evidence type="ECO:0000256" key="8">
    <source>
        <dbReference type="ARBA" id="ARBA00023157"/>
    </source>
</evidence>
<dbReference type="Pfam" id="PF01413">
    <property type="entry name" value="C4"/>
    <property type="match status" value="2"/>
</dbReference>
<feature type="compositionally biased region" description="Low complexity" evidence="9">
    <location>
        <begin position="91"/>
        <end position="107"/>
    </location>
</feature>
<dbReference type="InterPro" id="IPR016187">
    <property type="entry name" value="CTDL_fold"/>
</dbReference>
<dbReference type="InterPro" id="IPR036954">
    <property type="entry name" value="Collagen_IV_NC_sf"/>
</dbReference>
<evidence type="ECO:0000259" key="10">
    <source>
        <dbReference type="PROSITE" id="PS51403"/>
    </source>
</evidence>
<keyword evidence="4" id="KW-0272">Extracellular matrix</keyword>
<dbReference type="Proteomes" id="UP000314986">
    <property type="component" value="Unassembled WGS sequence"/>
</dbReference>
<name>A0A4W3HTT4_CALMI</name>
<dbReference type="Pfam" id="PF01391">
    <property type="entry name" value="Collagen"/>
    <property type="match status" value="1"/>
</dbReference>
<dbReference type="InterPro" id="IPR008160">
    <property type="entry name" value="Collagen"/>
</dbReference>
<keyword evidence="6" id="KW-0084">Basement membrane</keyword>
<keyword evidence="12" id="KW-1185">Reference proteome</keyword>
<reference evidence="12" key="1">
    <citation type="journal article" date="2006" name="Science">
        <title>Ancient noncoding elements conserved in the human genome.</title>
        <authorList>
            <person name="Venkatesh B."/>
            <person name="Kirkness E.F."/>
            <person name="Loh Y.H."/>
            <person name="Halpern A.L."/>
            <person name="Lee A.P."/>
            <person name="Johnson J."/>
            <person name="Dandona N."/>
            <person name="Viswanathan L.D."/>
            <person name="Tay A."/>
            <person name="Venter J.C."/>
            <person name="Strausberg R.L."/>
            <person name="Brenner S."/>
        </authorList>
    </citation>
    <scope>NUCLEOTIDE SEQUENCE [LARGE SCALE GENOMIC DNA]</scope>
</reference>
<feature type="domain" description="Collagen IV NC1" evidence="10">
    <location>
        <begin position="228"/>
        <end position="451"/>
    </location>
</feature>
<reference evidence="12" key="3">
    <citation type="journal article" date="2014" name="Nature">
        <title>Elephant shark genome provides unique insights into gnathostome evolution.</title>
        <authorList>
            <consortium name="International Elephant Shark Genome Sequencing Consortium"/>
            <person name="Venkatesh B."/>
            <person name="Lee A.P."/>
            <person name="Ravi V."/>
            <person name="Maurya A.K."/>
            <person name="Lian M.M."/>
            <person name="Swann J.B."/>
            <person name="Ohta Y."/>
            <person name="Flajnik M.F."/>
            <person name="Sutoh Y."/>
            <person name="Kasahara M."/>
            <person name="Hoon S."/>
            <person name="Gangu V."/>
            <person name="Roy S.W."/>
            <person name="Irimia M."/>
            <person name="Korzh V."/>
            <person name="Kondrychyn I."/>
            <person name="Lim Z.W."/>
            <person name="Tay B.H."/>
            <person name="Tohari S."/>
            <person name="Kong K.W."/>
            <person name="Ho S."/>
            <person name="Lorente-Galdos B."/>
            <person name="Quilez J."/>
            <person name="Marques-Bonet T."/>
            <person name="Raney B.J."/>
            <person name="Ingham P.W."/>
            <person name="Tay A."/>
            <person name="Hillier L.W."/>
            <person name="Minx P."/>
            <person name="Boehm T."/>
            <person name="Wilson R.K."/>
            <person name="Brenner S."/>
            <person name="Warren W.C."/>
        </authorList>
    </citation>
    <scope>NUCLEOTIDE SEQUENCE [LARGE SCALE GENOMIC DNA]</scope>
</reference>
<reference evidence="11" key="4">
    <citation type="submission" date="2025-08" db="UniProtKB">
        <authorList>
            <consortium name="Ensembl"/>
        </authorList>
    </citation>
    <scope>IDENTIFICATION</scope>
</reference>
<evidence type="ECO:0000256" key="6">
    <source>
        <dbReference type="ARBA" id="ARBA00022869"/>
    </source>
</evidence>
<evidence type="ECO:0000256" key="7">
    <source>
        <dbReference type="ARBA" id="ARBA00023119"/>
    </source>
</evidence>
<keyword evidence="5" id="KW-0677">Repeat</keyword>
<dbReference type="PANTHER" id="PTHR14619:SF8">
    <property type="entry name" value="COLLAGEN TYPE IV ALPHA 4 CHAIN"/>
    <property type="match status" value="1"/>
</dbReference>
<dbReference type="AlphaFoldDB" id="A0A4W3HTT4"/>
<accession>A0A4W3HTT4</accession>
<dbReference type="PANTHER" id="PTHR14619">
    <property type="entry name" value="NEURON-DERIVED NEUROTROPHIC FACTOR"/>
    <property type="match status" value="1"/>
</dbReference>
<reference evidence="12" key="2">
    <citation type="journal article" date="2007" name="PLoS Biol.">
        <title>Survey sequencing and comparative analysis of the elephant shark (Callorhinchus milii) genome.</title>
        <authorList>
            <person name="Venkatesh B."/>
            <person name="Kirkness E.F."/>
            <person name="Loh Y.H."/>
            <person name="Halpern A.L."/>
            <person name="Lee A.P."/>
            <person name="Johnson J."/>
            <person name="Dandona N."/>
            <person name="Viswanathan L.D."/>
            <person name="Tay A."/>
            <person name="Venter J.C."/>
            <person name="Strausberg R.L."/>
            <person name="Brenner S."/>
        </authorList>
    </citation>
    <scope>NUCLEOTIDE SEQUENCE [LARGE SCALE GENOMIC DNA]</scope>
</reference>
<dbReference type="GO" id="GO:0005201">
    <property type="term" value="F:extracellular matrix structural constituent"/>
    <property type="evidence" value="ECO:0007669"/>
    <property type="project" value="InterPro"/>
</dbReference>
<feature type="compositionally biased region" description="Low complexity" evidence="9">
    <location>
        <begin position="42"/>
        <end position="54"/>
    </location>
</feature>
<evidence type="ECO:0000256" key="9">
    <source>
        <dbReference type="SAM" id="MobiDB-lite"/>
    </source>
</evidence>
<dbReference type="InterPro" id="IPR001442">
    <property type="entry name" value="Collagen_IV_NC"/>
</dbReference>
<proteinExistence type="predicted"/>
<evidence type="ECO:0000313" key="12">
    <source>
        <dbReference type="Proteomes" id="UP000314986"/>
    </source>
</evidence>
<organism evidence="11 12">
    <name type="scientific">Callorhinchus milii</name>
    <name type="common">Ghost shark</name>
    <dbReference type="NCBI Taxonomy" id="7868"/>
    <lineage>
        <taxon>Eukaryota</taxon>
        <taxon>Metazoa</taxon>
        <taxon>Chordata</taxon>
        <taxon>Craniata</taxon>
        <taxon>Vertebrata</taxon>
        <taxon>Chondrichthyes</taxon>
        <taxon>Holocephali</taxon>
        <taxon>Chimaeriformes</taxon>
        <taxon>Callorhinchidae</taxon>
        <taxon>Callorhinchus</taxon>
    </lineage>
</organism>
<comment type="function">
    <text evidence="1">Type IV collagen is the major structural component of glomerular basement membranes (GBM), forming a 'chicken-wire' meshwork together with laminins, proteoglycans and entactin/nidogen.</text>
</comment>
<dbReference type="OMA" id="MMPLFGT"/>
<feature type="region of interest" description="Disordered" evidence="9">
    <location>
        <begin position="1"/>
        <end position="111"/>
    </location>
</feature>
<dbReference type="SUPFAM" id="SSF56436">
    <property type="entry name" value="C-type lectin-like"/>
    <property type="match status" value="2"/>
</dbReference>
<reference evidence="11" key="5">
    <citation type="submission" date="2025-09" db="UniProtKB">
        <authorList>
            <consortium name="Ensembl"/>
        </authorList>
    </citation>
    <scope>IDENTIFICATION</scope>
</reference>
<keyword evidence="8" id="KW-1015">Disulfide bond</keyword>
<dbReference type="STRING" id="7868.ENSCMIP00000018730"/>
<dbReference type="Ensembl" id="ENSCMIT00000019084.1">
    <property type="protein sequence ID" value="ENSCMIP00000018730.1"/>
    <property type="gene ID" value="ENSCMIG00000008795.1"/>
</dbReference>
<protein>
    <recommendedName>
        <fullName evidence="10">Collagen IV NC1 domain-containing protein</fullName>
    </recommendedName>
</protein>
<dbReference type="Gene3D" id="2.170.240.10">
    <property type="entry name" value="Collagen IV, non-collagenous"/>
    <property type="match status" value="1"/>
</dbReference>
<dbReference type="InterPro" id="IPR019326">
    <property type="entry name" value="NDNF"/>
</dbReference>
<evidence type="ECO:0000256" key="1">
    <source>
        <dbReference type="ARBA" id="ARBA00003696"/>
    </source>
</evidence>
<evidence type="ECO:0000256" key="3">
    <source>
        <dbReference type="ARBA" id="ARBA00022525"/>
    </source>
</evidence>